<dbReference type="PANTHER" id="PTHR43132">
    <property type="entry name" value="ARSENICAL RESISTANCE OPERON REPRESSOR ARSR-RELATED"/>
    <property type="match status" value="1"/>
</dbReference>
<dbReference type="PANTHER" id="PTHR43132:SF2">
    <property type="entry name" value="ARSENICAL RESISTANCE OPERON REPRESSOR ARSR-RELATED"/>
    <property type="match status" value="1"/>
</dbReference>
<evidence type="ECO:0000256" key="2">
    <source>
        <dbReference type="ARBA" id="ARBA00023125"/>
    </source>
</evidence>
<keyword evidence="5" id="KW-0472">Membrane</keyword>
<evidence type="ECO:0000259" key="6">
    <source>
        <dbReference type="SMART" id="SM00418"/>
    </source>
</evidence>
<protein>
    <submittedName>
        <fullName evidence="7">ArsR/SmtB family transcription factor</fullName>
    </submittedName>
</protein>
<reference evidence="7 8" key="1">
    <citation type="journal article" date="2019" name="Int. J. Syst. Evol. Microbiol.">
        <title>The Global Catalogue of Microorganisms (GCM) 10K type strain sequencing project: providing services to taxonomists for standard genome sequencing and annotation.</title>
        <authorList>
            <consortium name="The Broad Institute Genomics Platform"/>
            <consortium name="The Broad Institute Genome Sequencing Center for Infectious Disease"/>
            <person name="Wu L."/>
            <person name="Ma J."/>
        </authorList>
    </citation>
    <scope>NUCLEOTIDE SEQUENCE [LARGE SCALE GENOMIC DNA]</scope>
    <source>
        <strain evidence="7 8">GX26</strain>
    </source>
</reference>
<dbReference type="Proteomes" id="UP001596395">
    <property type="component" value="Unassembled WGS sequence"/>
</dbReference>
<dbReference type="RefSeq" id="WP_336349704.1">
    <property type="nucleotide sequence ID" value="NZ_JAZAQL010000002.1"/>
</dbReference>
<name>A0ABD5VBC2_9EURY</name>
<keyword evidence="5" id="KW-0812">Transmembrane</keyword>
<comment type="caution">
    <text evidence="7">The sequence shown here is derived from an EMBL/GenBank/DDBJ whole genome shotgun (WGS) entry which is preliminary data.</text>
</comment>
<dbReference type="InterPro" id="IPR011991">
    <property type="entry name" value="ArsR-like_HTH"/>
</dbReference>
<evidence type="ECO:0000256" key="4">
    <source>
        <dbReference type="SAM" id="MobiDB-lite"/>
    </source>
</evidence>
<keyword evidence="5" id="KW-1133">Transmembrane helix</keyword>
<dbReference type="GO" id="GO:0003677">
    <property type="term" value="F:DNA binding"/>
    <property type="evidence" value="ECO:0007669"/>
    <property type="project" value="UniProtKB-KW"/>
</dbReference>
<dbReference type="Gene3D" id="1.10.10.10">
    <property type="entry name" value="Winged helix-like DNA-binding domain superfamily/Winged helix DNA-binding domain"/>
    <property type="match status" value="1"/>
</dbReference>
<sequence>MSRLLPFQSDTDVPEDRAPRVVDLEGEDAEKVFGALSSETARAIFTALHEEPMTASDVADAVDSSIQNVRYHLENLGDAGLVEVVDTWYSSRGNEMKVYAPKDGPLIVSSDESRASRIRTALSRLVGGVGVLAASSLLVQYGWAELFGPAAGSSFNTQGGAPAPEDSEATGVSGDAGGGGGADAGGADGGGNTSGTTTSGDGGDVGISNVDTTADAATETAAGTGQPTAEPTATETAAESYQIAAETTTEVATTAASGGGGGDLLAGGLPPGAMFFLGGFVVLVALLVYQYRASPY</sequence>
<evidence type="ECO:0000256" key="3">
    <source>
        <dbReference type="ARBA" id="ARBA00023163"/>
    </source>
</evidence>
<dbReference type="SUPFAM" id="SSF46785">
    <property type="entry name" value="Winged helix' DNA-binding domain"/>
    <property type="match status" value="1"/>
</dbReference>
<feature type="transmembrane region" description="Helical" evidence="5">
    <location>
        <begin position="273"/>
        <end position="291"/>
    </location>
</feature>
<organism evidence="7 8">
    <name type="scientific">Halorubellus litoreus</name>
    <dbReference type="NCBI Taxonomy" id="755308"/>
    <lineage>
        <taxon>Archaea</taxon>
        <taxon>Methanobacteriati</taxon>
        <taxon>Methanobacteriota</taxon>
        <taxon>Stenosarchaea group</taxon>
        <taxon>Halobacteria</taxon>
        <taxon>Halobacteriales</taxon>
        <taxon>Halorubellaceae</taxon>
        <taxon>Halorubellus</taxon>
    </lineage>
</organism>
<dbReference type="SMART" id="SM00418">
    <property type="entry name" value="HTH_ARSR"/>
    <property type="match status" value="1"/>
</dbReference>
<keyword evidence="1" id="KW-0805">Transcription regulation</keyword>
<evidence type="ECO:0000313" key="8">
    <source>
        <dbReference type="Proteomes" id="UP001596395"/>
    </source>
</evidence>
<proteinExistence type="predicted"/>
<dbReference type="AlphaFoldDB" id="A0ABD5VBC2"/>
<dbReference type="EMBL" id="JBHSXN010000002">
    <property type="protein sequence ID" value="MFC6952717.1"/>
    <property type="molecule type" value="Genomic_DNA"/>
</dbReference>
<dbReference type="InterPro" id="IPR001845">
    <property type="entry name" value="HTH_ArsR_DNA-bd_dom"/>
</dbReference>
<evidence type="ECO:0000313" key="7">
    <source>
        <dbReference type="EMBL" id="MFC6952717.1"/>
    </source>
</evidence>
<keyword evidence="3" id="KW-0804">Transcription</keyword>
<dbReference type="Pfam" id="PF12840">
    <property type="entry name" value="HTH_20"/>
    <property type="match status" value="1"/>
</dbReference>
<accession>A0ABD5VBC2</accession>
<evidence type="ECO:0000256" key="5">
    <source>
        <dbReference type="SAM" id="Phobius"/>
    </source>
</evidence>
<dbReference type="CDD" id="cd00090">
    <property type="entry name" value="HTH_ARSR"/>
    <property type="match status" value="1"/>
</dbReference>
<keyword evidence="8" id="KW-1185">Reference proteome</keyword>
<dbReference type="InterPro" id="IPR036388">
    <property type="entry name" value="WH-like_DNA-bd_sf"/>
</dbReference>
<dbReference type="InterPro" id="IPR036390">
    <property type="entry name" value="WH_DNA-bd_sf"/>
</dbReference>
<feature type="compositionally biased region" description="Gly residues" evidence="4">
    <location>
        <begin position="174"/>
        <end position="193"/>
    </location>
</feature>
<feature type="region of interest" description="Disordered" evidence="4">
    <location>
        <begin position="156"/>
        <end position="209"/>
    </location>
</feature>
<evidence type="ECO:0000256" key="1">
    <source>
        <dbReference type="ARBA" id="ARBA00023015"/>
    </source>
</evidence>
<dbReference type="InterPro" id="IPR051011">
    <property type="entry name" value="Metal_resp_trans_reg"/>
</dbReference>
<keyword evidence="2" id="KW-0238">DNA-binding</keyword>
<gene>
    <name evidence="7" type="ORF">ACFQGB_07550</name>
</gene>
<feature type="domain" description="HTH arsR-type" evidence="6">
    <location>
        <begin position="31"/>
        <end position="111"/>
    </location>
</feature>